<protein>
    <submittedName>
        <fullName evidence="1">Uncharacterized protein</fullName>
    </submittedName>
</protein>
<dbReference type="Gene3D" id="3.50.7.10">
    <property type="entry name" value="GroEL"/>
    <property type="match status" value="1"/>
</dbReference>
<dbReference type="InterPro" id="IPR027409">
    <property type="entry name" value="GroEL-like_apical_dom_sf"/>
</dbReference>
<reference evidence="1 2" key="1">
    <citation type="submission" date="2018-11" db="EMBL/GenBank/DDBJ databases">
        <authorList>
            <consortium name="Pathogen Informatics"/>
        </authorList>
    </citation>
    <scope>NUCLEOTIDE SEQUENCE [LARGE SCALE GENOMIC DNA]</scope>
</reference>
<evidence type="ECO:0000313" key="1">
    <source>
        <dbReference type="EMBL" id="VDN33236.1"/>
    </source>
</evidence>
<keyword evidence="2" id="KW-1185">Reference proteome</keyword>
<dbReference type="EMBL" id="UYRU01083443">
    <property type="protein sequence ID" value="VDN33236.1"/>
    <property type="molecule type" value="Genomic_DNA"/>
</dbReference>
<dbReference type="Proteomes" id="UP000281553">
    <property type="component" value="Unassembled WGS sequence"/>
</dbReference>
<proteinExistence type="predicted"/>
<feature type="non-terminal residue" evidence="1">
    <location>
        <position position="251"/>
    </location>
</feature>
<dbReference type="GO" id="GO:0000285">
    <property type="term" value="F:1-phosphatidylinositol-3-phosphate 5-kinase activity"/>
    <property type="evidence" value="ECO:0007669"/>
    <property type="project" value="TreeGrafter"/>
</dbReference>
<dbReference type="PANTHER" id="PTHR45748:SF7">
    <property type="entry name" value="1-PHOSPHATIDYLINOSITOL 3-PHOSPHATE 5-KINASE-RELATED"/>
    <property type="match status" value="1"/>
</dbReference>
<dbReference type="PANTHER" id="PTHR45748">
    <property type="entry name" value="1-PHOSPHATIDYLINOSITOL 3-PHOSPHATE 5-KINASE-RELATED"/>
    <property type="match status" value="1"/>
</dbReference>
<dbReference type="GO" id="GO:0046854">
    <property type="term" value="P:phosphatidylinositol phosphate biosynthetic process"/>
    <property type="evidence" value="ECO:0007669"/>
    <property type="project" value="TreeGrafter"/>
</dbReference>
<accession>A0A3P7QQ99</accession>
<dbReference type="GO" id="GO:0010008">
    <property type="term" value="C:endosome membrane"/>
    <property type="evidence" value="ECO:0007669"/>
    <property type="project" value="TreeGrafter"/>
</dbReference>
<dbReference type="SUPFAM" id="SSF52029">
    <property type="entry name" value="GroEL apical domain-like"/>
    <property type="match status" value="1"/>
</dbReference>
<evidence type="ECO:0000313" key="2">
    <source>
        <dbReference type="Proteomes" id="UP000281553"/>
    </source>
</evidence>
<sequence length="251" mass="28209">MDGVAFTGQAINKFLPTELRQPRILIIASSISYERNLFRMTSLEAHSMQEEEYLVNCVGKILAFRPTLLFVEGSISNTALDMFIKTGICLFCNIKRPPTIPNDTALHGDSRVRWFRFRPLDVDVPAEQTDASLRLPAYSVILRGKDLASLKIVKRCLKFALLAFYNGQLELAFMRDAGILPSSKASSLRSQHTAQPPKDLEDCPSSMAFHMANRVFTFSAFTRTNLPFLAGSSGRSAPLWDFYSYLVEWPA</sequence>
<gene>
    <name evidence="1" type="ORF">DILT_LOCUS16185</name>
</gene>
<organism evidence="1 2">
    <name type="scientific">Dibothriocephalus latus</name>
    <name type="common">Fish tapeworm</name>
    <name type="synonym">Diphyllobothrium latum</name>
    <dbReference type="NCBI Taxonomy" id="60516"/>
    <lineage>
        <taxon>Eukaryota</taxon>
        <taxon>Metazoa</taxon>
        <taxon>Spiralia</taxon>
        <taxon>Lophotrochozoa</taxon>
        <taxon>Platyhelminthes</taxon>
        <taxon>Cestoda</taxon>
        <taxon>Eucestoda</taxon>
        <taxon>Diphyllobothriidea</taxon>
        <taxon>Diphyllobothriidae</taxon>
        <taxon>Dibothriocephalus</taxon>
    </lineage>
</organism>
<dbReference type="AlphaFoldDB" id="A0A3P7QQ99"/>
<dbReference type="OrthoDB" id="158357at2759"/>
<name>A0A3P7QQ99_DIBLA</name>